<dbReference type="PANTHER" id="PTHR10458:SF21">
    <property type="entry name" value="PEPTIDE DEFORMYLASE"/>
    <property type="match status" value="1"/>
</dbReference>
<feature type="binding site" evidence="6">
    <location>
        <position position="99"/>
    </location>
    <ligand>
        <name>Fe cation</name>
        <dbReference type="ChEBI" id="CHEBI:24875"/>
    </ligand>
</feature>
<dbReference type="InterPro" id="IPR036821">
    <property type="entry name" value="Peptide_deformylase_sf"/>
</dbReference>
<dbReference type="STRING" id="1799789.AX660_00620"/>
<dbReference type="PANTHER" id="PTHR10458">
    <property type="entry name" value="PEPTIDE DEFORMYLASE"/>
    <property type="match status" value="1"/>
</dbReference>
<comment type="catalytic activity">
    <reaction evidence="6">
        <text>N-terminal N-formyl-L-methionyl-[peptide] + H2O = N-terminal L-methionyl-[peptide] + formate</text>
        <dbReference type="Rhea" id="RHEA:24420"/>
        <dbReference type="Rhea" id="RHEA-COMP:10639"/>
        <dbReference type="Rhea" id="RHEA-COMP:10640"/>
        <dbReference type="ChEBI" id="CHEBI:15377"/>
        <dbReference type="ChEBI" id="CHEBI:15740"/>
        <dbReference type="ChEBI" id="CHEBI:49298"/>
        <dbReference type="ChEBI" id="CHEBI:64731"/>
        <dbReference type="EC" id="3.5.1.88"/>
    </reaction>
</comment>
<keyword evidence="2 6" id="KW-0479">Metal-binding</keyword>
<proteinExistence type="inferred from homology"/>
<keyword evidence="3 6" id="KW-0378">Hydrolase</keyword>
<dbReference type="GO" id="GO:0046872">
    <property type="term" value="F:metal ion binding"/>
    <property type="evidence" value="ECO:0007669"/>
    <property type="project" value="UniProtKB-KW"/>
</dbReference>
<dbReference type="Pfam" id="PF01327">
    <property type="entry name" value="Pep_deformylase"/>
    <property type="match status" value="1"/>
</dbReference>
<name>A0A136A6Y4_9ALTE</name>
<evidence type="ECO:0000313" key="8">
    <source>
        <dbReference type="Proteomes" id="UP000070299"/>
    </source>
</evidence>
<keyword evidence="4 6" id="KW-0648">Protein biosynthesis</keyword>
<dbReference type="GO" id="GO:0042586">
    <property type="term" value="F:peptide deformylase activity"/>
    <property type="evidence" value="ECO:0007669"/>
    <property type="project" value="UniProtKB-UniRule"/>
</dbReference>
<evidence type="ECO:0000313" key="7">
    <source>
        <dbReference type="EMBL" id="KXI30998.1"/>
    </source>
</evidence>
<accession>A0A136A6Y4</accession>
<comment type="cofactor">
    <cofactor evidence="6">
        <name>Fe(2+)</name>
        <dbReference type="ChEBI" id="CHEBI:29033"/>
    </cofactor>
    <text evidence="6">Binds 1 Fe(2+) ion.</text>
</comment>
<evidence type="ECO:0000256" key="3">
    <source>
        <dbReference type="ARBA" id="ARBA00022801"/>
    </source>
</evidence>
<comment type="function">
    <text evidence="6">Removes the formyl group from the N-terminal Met of newly synthesized proteins. Requires at least a dipeptide for an efficient rate of reaction. N-terminal L-methionine is a prerequisite for activity but the enzyme has broad specificity at other positions.</text>
</comment>
<keyword evidence="5 6" id="KW-0408">Iron</keyword>
<dbReference type="NCBIfam" id="TIGR00079">
    <property type="entry name" value="pept_deformyl"/>
    <property type="match status" value="1"/>
</dbReference>
<feature type="binding site" evidence="6">
    <location>
        <position position="145"/>
    </location>
    <ligand>
        <name>Fe cation</name>
        <dbReference type="ChEBI" id="CHEBI:24875"/>
    </ligand>
</feature>
<reference evidence="8" key="1">
    <citation type="submission" date="2016-02" db="EMBL/GenBank/DDBJ databases">
        <authorList>
            <person name="Schultz-Johansen M."/>
            <person name="Glaring M.A."/>
            <person name="Bech P.K."/>
            <person name="Stougaard P."/>
        </authorList>
    </citation>
    <scope>NUCLEOTIDE SEQUENCE [LARGE SCALE GENOMIC DNA]</scope>
    <source>
        <strain evidence="8">S66</strain>
    </source>
</reference>
<dbReference type="InterPro" id="IPR023635">
    <property type="entry name" value="Peptide_deformylase"/>
</dbReference>
<feature type="binding site" evidence="6">
    <location>
        <position position="141"/>
    </location>
    <ligand>
        <name>Fe cation</name>
        <dbReference type="ChEBI" id="CHEBI:24875"/>
    </ligand>
</feature>
<dbReference type="EMBL" id="LSNE01000001">
    <property type="protein sequence ID" value="KXI30998.1"/>
    <property type="molecule type" value="Genomic_DNA"/>
</dbReference>
<organism evidence="7 8">
    <name type="scientific">Paraglaciecola hydrolytica</name>
    <dbReference type="NCBI Taxonomy" id="1799789"/>
    <lineage>
        <taxon>Bacteria</taxon>
        <taxon>Pseudomonadati</taxon>
        <taxon>Pseudomonadota</taxon>
        <taxon>Gammaproteobacteria</taxon>
        <taxon>Alteromonadales</taxon>
        <taxon>Alteromonadaceae</taxon>
        <taxon>Paraglaciecola</taxon>
    </lineage>
</organism>
<dbReference type="RefSeq" id="WP_068370951.1">
    <property type="nucleotide sequence ID" value="NZ_LSNE01000001.1"/>
</dbReference>
<dbReference type="NCBIfam" id="NF001159">
    <property type="entry name" value="PRK00150.1-3"/>
    <property type="match status" value="1"/>
</dbReference>
<evidence type="ECO:0000256" key="5">
    <source>
        <dbReference type="ARBA" id="ARBA00023004"/>
    </source>
</evidence>
<dbReference type="CDD" id="cd00487">
    <property type="entry name" value="Pep_deformylase"/>
    <property type="match status" value="1"/>
</dbReference>
<gene>
    <name evidence="6" type="primary">def</name>
    <name evidence="7" type="ORF">AX660_00620</name>
</gene>
<evidence type="ECO:0000256" key="1">
    <source>
        <dbReference type="ARBA" id="ARBA00010759"/>
    </source>
</evidence>
<dbReference type="GO" id="GO:0006412">
    <property type="term" value="P:translation"/>
    <property type="evidence" value="ECO:0007669"/>
    <property type="project" value="UniProtKB-UniRule"/>
</dbReference>
<dbReference type="EC" id="3.5.1.88" evidence="6"/>
<dbReference type="AlphaFoldDB" id="A0A136A6Y4"/>
<dbReference type="PRINTS" id="PR01576">
    <property type="entry name" value="PDEFORMYLASE"/>
</dbReference>
<comment type="similarity">
    <text evidence="1 6">Belongs to the polypeptide deformylase family.</text>
</comment>
<dbReference type="HAMAP" id="MF_00163">
    <property type="entry name" value="Pep_deformylase"/>
    <property type="match status" value="1"/>
</dbReference>
<feature type="active site" evidence="6">
    <location>
        <position position="142"/>
    </location>
</feature>
<evidence type="ECO:0000256" key="6">
    <source>
        <dbReference type="HAMAP-Rule" id="MF_00163"/>
    </source>
</evidence>
<comment type="caution">
    <text evidence="7">The sequence shown here is derived from an EMBL/GenBank/DDBJ whole genome shotgun (WGS) entry which is preliminary data.</text>
</comment>
<dbReference type="SUPFAM" id="SSF56420">
    <property type="entry name" value="Peptide deformylase"/>
    <property type="match status" value="1"/>
</dbReference>
<evidence type="ECO:0000256" key="2">
    <source>
        <dbReference type="ARBA" id="ARBA00022723"/>
    </source>
</evidence>
<keyword evidence="8" id="KW-1185">Reference proteome</keyword>
<dbReference type="OrthoDB" id="9804313at2"/>
<sequence>MKIAQIGELILRTPAQAVSQAEFNQPSLIKFSEELLATMLEANGIGIAAPQVFDPRAMMFIASRPNVRYPDAPLMDPLLLINPTIVAQSDNKVWEWEGCLSVPGLRGNILRPDWVDVKYQNQQGDKLQQRFEGFVARIFLHEFDHLIGLTWLDHITDTNQIMANDVWIKTLEQEQTTQTCR</sequence>
<dbReference type="Gene3D" id="3.90.45.10">
    <property type="entry name" value="Peptide deformylase"/>
    <property type="match status" value="1"/>
</dbReference>
<evidence type="ECO:0000256" key="4">
    <source>
        <dbReference type="ARBA" id="ARBA00022917"/>
    </source>
</evidence>
<dbReference type="Proteomes" id="UP000070299">
    <property type="component" value="Unassembled WGS sequence"/>
</dbReference>
<protein>
    <recommendedName>
        <fullName evidence="6">Peptide deformylase</fullName>
        <shortName evidence="6">PDF</shortName>
        <ecNumber evidence="6">3.5.1.88</ecNumber>
    </recommendedName>
    <alternativeName>
        <fullName evidence="6">Polypeptide deformylase</fullName>
    </alternativeName>
</protein>
<dbReference type="PIRSF" id="PIRSF004749">
    <property type="entry name" value="Pep_def"/>
    <property type="match status" value="1"/>
</dbReference>